<dbReference type="Proteomes" id="UP000218615">
    <property type="component" value="Unassembled WGS sequence"/>
</dbReference>
<dbReference type="OrthoDB" id="15220at2157"/>
<reference evidence="2" key="1">
    <citation type="submission" date="2017-06" db="EMBL/GenBank/DDBJ databases">
        <authorList>
            <person name="Cremers G."/>
        </authorList>
    </citation>
    <scope>NUCLEOTIDE SEQUENCE [LARGE SCALE GENOMIC DNA]</scope>
</reference>
<dbReference type="PANTHER" id="PTHR39337:SF1">
    <property type="entry name" value="BLR5642 PROTEIN"/>
    <property type="match status" value="1"/>
</dbReference>
<dbReference type="EMBL" id="FZMP01000178">
    <property type="protein sequence ID" value="SNQ61393.1"/>
    <property type="molecule type" value="Genomic_DNA"/>
</dbReference>
<accession>A0A284VQB5</accession>
<protein>
    <recommendedName>
        <fullName evidence="3">DUF488 domain-containing protein</fullName>
    </recommendedName>
</protein>
<keyword evidence="2" id="KW-1185">Reference proteome</keyword>
<proteinExistence type="predicted"/>
<evidence type="ECO:0000313" key="2">
    <source>
        <dbReference type="Proteomes" id="UP000218615"/>
    </source>
</evidence>
<dbReference type="RefSeq" id="WP_096206083.1">
    <property type="nucleotide sequence ID" value="NZ_FZMP01000178.1"/>
</dbReference>
<dbReference type="InterPro" id="IPR007438">
    <property type="entry name" value="DUF488"/>
</dbReference>
<dbReference type="PANTHER" id="PTHR39337">
    <property type="entry name" value="BLR5642 PROTEIN"/>
    <property type="match status" value="1"/>
</dbReference>
<evidence type="ECO:0008006" key="3">
    <source>
        <dbReference type="Google" id="ProtNLM"/>
    </source>
</evidence>
<evidence type="ECO:0000313" key="1">
    <source>
        <dbReference type="EMBL" id="SNQ61393.1"/>
    </source>
</evidence>
<organism evidence="1 2">
    <name type="scientific">Candidatus Methanoperedens nitratireducens</name>
    <dbReference type="NCBI Taxonomy" id="1392998"/>
    <lineage>
        <taxon>Archaea</taxon>
        <taxon>Methanobacteriati</taxon>
        <taxon>Methanobacteriota</taxon>
        <taxon>Stenosarchaea group</taxon>
        <taxon>Methanomicrobia</taxon>
        <taxon>Methanosarcinales</taxon>
        <taxon>ANME-2 cluster</taxon>
        <taxon>Candidatus Methanoperedentaceae</taxon>
        <taxon>Candidatus Methanoperedens</taxon>
    </lineage>
</organism>
<sequence>MTGSLSQTASPVMTIGHSTRALEFFIRMLKVHEVTIIVDIRTVPRSRHNPQFNKETLPDKLKAAGIHTFITPILIKM</sequence>
<dbReference type="AlphaFoldDB" id="A0A284VQB5"/>
<name>A0A284VQB5_9EURY</name>
<dbReference type="Pfam" id="PF04343">
    <property type="entry name" value="DUF488"/>
    <property type="match status" value="1"/>
</dbReference>
<gene>
    <name evidence="1" type="ORF">MNV_330061</name>
</gene>